<dbReference type="Gene3D" id="3.80.10.10">
    <property type="entry name" value="Ribonuclease Inhibitor"/>
    <property type="match status" value="1"/>
</dbReference>
<dbReference type="InterPro" id="IPR001611">
    <property type="entry name" value="Leu-rich_rpt"/>
</dbReference>
<dbReference type="SUPFAM" id="SSF52047">
    <property type="entry name" value="RNI-like"/>
    <property type="match status" value="1"/>
</dbReference>
<dbReference type="EMBL" id="CALNXK010000143">
    <property type="protein sequence ID" value="CAH3168054.1"/>
    <property type="molecule type" value="Genomic_DNA"/>
</dbReference>
<keyword evidence="4" id="KW-0677">Repeat</keyword>
<dbReference type="PANTHER" id="PTHR31994">
    <property type="entry name" value="LEUCINE-RICH REPEAT-CONTAINING PROTEIN 42"/>
    <property type="match status" value="1"/>
</dbReference>
<evidence type="ECO:0000256" key="4">
    <source>
        <dbReference type="ARBA" id="ARBA00022737"/>
    </source>
</evidence>
<evidence type="ECO:0000313" key="5">
    <source>
        <dbReference type="EMBL" id="CAH3168054.1"/>
    </source>
</evidence>
<evidence type="ECO:0000256" key="3">
    <source>
        <dbReference type="ARBA" id="ARBA00022614"/>
    </source>
</evidence>
<dbReference type="Proteomes" id="UP001159405">
    <property type="component" value="Unassembled WGS sequence"/>
</dbReference>
<name>A0ABN8QPU2_9CNID</name>
<comment type="caution">
    <text evidence="5">The sequence shown here is derived from an EMBL/GenBank/DDBJ whole genome shotgun (WGS) entry which is preliminary data.</text>
</comment>
<accession>A0ABN8QPU2</accession>
<sequence length="431" mass="48841">MAFQDVSRDIFDSWNEVGLVYTRNKYGRVSAPSGYGITDKNDCSYKISLFKGASCSVAKDGNNFSPQSLFLICLDFVAKNITMVESLAEFPDIVGKELFHKVQENEGFVSNPKNLKLFCEAYGELVLSKLSLSSKHILANNYLEFLQFFTFLTEMDVSHCRLGDTHELLSYMSHFHCLIKLSLKDNCLSDAGVKKFTLPQRLLKDGLGKLAVLDLASNHDITDNAVKHLLKLTSLTALNLSGTQVSFRYGVPQLLKHRNLCLAPQDFNDEFYTGKAFTVTEGWAVDVINDWLKKSECFVARNKRKPLKVIRGTFYKSTRSEIIQKLTEKRENHSTGELPVIMFTSKIKKLNWLQSNTENCLEDHKQDVAMDGQPSKKLKMSSDNTEAFVTESEDALEDELFKEYLVFNSSSVCKPVKKQRSLLESMDCLNN</sequence>
<proteinExistence type="inferred from homology"/>
<reference evidence="5 6" key="1">
    <citation type="submission" date="2022-05" db="EMBL/GenBank/DDBJ databases">
        <authorList>
            <consortium name="Genoscope - CEA"/>
            <person name="William W."/>
        </authorList>
    </citation>
    <scope>NUCLEOTIDE SEQUENCE [LARGE SCALE GENOMIC DNA]</scope>
</reference>
<dbReference type="InterPro" id="IPR032675">
    <property type="entry name" value="LRR_dom_sf"/>
</dbReference>
<keyword evidence="6" id="KW-1185">Reference proteome</keyword>
<gene>
    <name evidence="5" type="ORF">PLOB_00008992</name>
</gene>
<evidence type="ECO:0000313" key="6">
    <source>
        <dbReference type="Proteomes" id="UP001159405"/>
    </source>
</evidence>
<protein>
    <recommendedName>
        <fullName evidence="2">Leucine-rich repeat-containing protein 42</fullName>
    </recommendedName>
</protein>
<evidence type="ECO:0000256" key="1">
    <source>
        <dbReference type="ARBA" id="ARBA00009297"/>
    </source>
</evidence>
<dbReference type="PANTHER" id="PTHR31994:SF3">
    <property type="entry name" value="LEUCINE-RICH REPEAT-CONTAINING PROTEIN 42"/>
    <property type="match status" value="1"/>
</dbReference>
<dbReference type="InterPro" id="IPR039631">
    <property type="entry name" value="LRRC42"/>
</dbReference>
<keyword evidence="3" id="KW-0433">Leucine-rich repeat</keyword>
<dbReference type="Pfam" id="PF13516">
    <property type="entry name" value="LRR_6"/>
    <property type="match status" value="1"/>
</dbReference>
<comment type="similarity">
    <text evidence="1">Belongs to the LRRC42 family.</text>
</comment>
<evidence type="ECO:0000256" key="2">
    <source>
        <dbReference type="ARBA" id="ARBA00014198"/>
    </source>
</evidence>
<organism evidence="5 6">
    <name type="scientific">Porites lobata</name>
    <dbReference type="NCBI Taxonomy" id="104759"/>
    <lineage>
        <taxon>Eukaryota</taxon>
        <taxon>Metazoa</taxon>
        <taxon>Cnidaria</taxon>
        <taxon>Anthozoa</taxon>
        <taxon>Hexacorallia</taxon>
        <taxon>Scleractinia</taxon>
        <taxon>Fungiina</taxon>
        <taxon>Poritidae</taxon>
        <taxon>Porites</taxon>
    </lineage>
</organism>